<keyword evidence="2" id="KW-0614">Plasmid</keyword>
<dbReference type="AlphaFoldDB" id="A0A1Z3ML04"/>
<evidence type="ECO:0000313" key="2">
    <source>
        <dbReference type="EMBL" id="ASD48468.1"/>
    </source>
</evidence>
<name>A0A1Z3ML04_ALCFA</name>
<feature type="transmembrane region" description="Helical" evidence="1">
    <location>
        <begin position="6"/>
        <end position="30"/>
    </location>
</feature>
<evidence type="ECO:0000256" key="1">
    <source>
        <dbReference type="SAM" id="Phobius"/>
    </source>
</evidence>
<evidence type="ECO:0008006" key="3">
    <source>
        <dbReference type="Google" id="ProtNLM"/>
    </source>
</evidence>
<proteinExistence type="predicted"/>
<sequence length="111" mass="12051">MPKQASSYGAIVISTILGAAIASFGSYFLFSDLEKSVKEHQSNTPPVVIVDFVDLAQKMEESGEDDVEANMDRIGAAVLKLREAGFIVLDAQAVLAAPQTMYLPQQFLEQQ</sequence>
<protein>
    <recommendedName>
        <fullName evidence="3">Plasmid-related protein</fullName>
    </recommendedName>
</protein>
<dbReference type="RefSeq" id="WP_086069366.1">
    <property type="nucleotide sequence ID" value="NZ_KY623659.1"/>
</dbReference>
<reference evidence="2" key="1">
    <citation type="submission" date="2017-02" db="EMBL/GenBank/DDBJ databases">
        <title>Emergence of VIM metallo-beta-lactamase producing Alcaligenes faecalis in GAZA, Palestine.</title>
        <authorList>
            <person name="Al Laham N."/>
            <person name="Chavda K."/>
            <person name="Cienfuegos V."/>
            <person name="Kreiswirth B."/>
            <person name="Chen L."/>
        </authorList>
    </citation>
    <scope>NUCLEOTIDE SEQUENCE</scope>
    <source>
        <strain evidence="2">GZAF1</strain>
        <plasmid evidence="2">pGZAF1_VIM</plasmid>
    </source>
</reference>
<keyword evidence="1" id="KW-1133">Transmembrane helix</keyword>
<geneLocation type="plasmid" evidence="2">
    <name>pGZAF1_VIM</name>
</geneLocation>
<organism evidence="2">
    <name type="scientific">Alcaligenes faecalis</name>
    <dbReference type="NCBI Taxonomy" id="511"/>
    <lineage>
        <taxon>Bacteria</taxon>
        <taxon>Pseudomonadati</taxon>
        <taxon>Pseudomonadota</taxon>
        <taxon>Betaproteobacteria</taxon>
        <taxon>Burkholderiales</taxon>
        <taxon>Alcaligenaceae</taxon>
        <taxon>Alcaligenes</taxon>
    </lineage>
</organism>
<dbReference type="EMBL" id="KY623659">
    <property type="protein sequence ID" value="ASD48468.1"/>
    <property type="molecule type" value="Genomic_DNA"/>
</dbReference>
<accession>A0A1Z3ML04</accession>
<keyword evidence="1" id="KW-0472">Membrane</keyword>
<keyword evidence="1" id="KW-0812">Transmembrane</keyword>